<evidence type="ECO:0000256" key="2">
    <source>
        <dbReference type="ARBA" id="ARBA00022857"/>
    </source>
</evidence>
<dbReference type="InterPro" id="IPR036291">
    <property type="entry name" value="NAD(P)-bd_dom_sf"/>
</dbReference>
<evidence type="ECO:0000313" key="6">
    <source>
        <dbReference type="Proteomes" id="UP000019384"/>
    </source>
</evidence>
<organism evidence="5 6">
    <name type="scientific">Kuraishia capsulata CBS 1993</name>
    <dbReference type="NCBI Taxonomy" id="1382522"/>
    <lineage>
        <taxon>Eukaryota</taxon>
        <taxon>Fungi</taxon>
        <taxon>Dikarya</taxon>
        <taxon>Ascomycota</taxon>
        <taxon>Saccharomycotina</taxon>
        <taxon>Pichiomycetes</taxon>
        <taxon>Pichiales</taxon>
        <taxon>Pichiaceae</taxon>
        <taxon>Kuraishia</taxon>
    </lineage>
</organism>
<evidence type="ECO:0000259" key="4">
    <source>
        <dbReference type="Pfam" id="PF13460"/>
    </source>
</evidence>
<dbReference type="Gene3D" id="3.90.25.10">
    <property type="entry name" value="UDP-galactose 4-epimerase, domain 1"/>
    <property type="match status" value="1"/>
</dbReference>
<dbReference type="PANTHER" id="PTHR47706">
    <property type="entry name" value="NMRA-LIKE FAMILY PROTEIN"/>
    <property type="match status" value="1"/>
</dbReference>
<dbReference type="Gene3D" id="3.40.50.720">
    <property type="entry name" value="NAD(P)-binding Rossmann-like Domain"/>
    <property type="match status" value="1"/>
</dbReference>
<dbReference type="OrthoDB" id="419598at2759"/>
<evidence type="ECO:0000313" key="5">
    <source>
        <dbReference type="EMBL" id="CDK24052.1"/>
    </source>
</evidence>
<dbReference type="Pfam" id="PF13460">
    <property type="entry name" value="NAD_binding_10"/>
    <property type="match status" value="1"/>
</dbReference>
<reference evidence="5" key="2">
    <citation type="submission" date="2014-02" db="EMBL/GenBank/DDBJ databases">
        <title>Complete DNA sequence of /Kuraishia capsulata/ illustrates novel genomic features among budding yeasts (/Saccharomycotina/).</title>
        <authorList>
            <person name="Morales L."/>
            <person name="Noel B."/>
            <person name="Porcel B."/>
            <person name="Marcet-Houben M."/>
            <person name="Hullo M-F."/>
            <person name="Sacerdot C."/>
            <person name="Tekaia F."/>
            <person name="Leh-Louis V."/>
            <person name="Despons L."/>
            <person name="Khanna V."/>
            <person name="Aury J-M."/>
            <person name="Barbe V."/>
            <person name="Couloux A."/>
            <person name="Labadie K."/>
            <person name="Pelletier E."/>
            <person name="Souciet J-L."/>
            <person name="Boekhout T."/>
            <person name="Gabaldon T."/>
            <person name="Wincker P."/>
            <person name="Dujon B."/>
        </authorList>
    </citation>
    <scope>NUCLEOTIDE SEQUENCE</scope>
    <source>
        <strain evidence="5">CBS 1993</strain>
    </source>
</reference>
<dbReference type="Proteomes" id="UP000019384">
    <property type="component" value="Unassembled WGS sequence"/>
</dbReference>
<gene>
    <name evidence="5" type="ORF">KUCA_T00000012001</name>
</gene>
<sequence>MKVAIAGPGDLSKYQVEELQKKSVEVVVLARSRKEWYENKEGVDFRLVDFTSLDSLVEALKDCDGLVSTILDYSETNVTIHNLLIDAMLKTPKCRKFIPSEYGSDLLNYPDQPSFYYFCHNPIREKLRALPKGEDQLQYTLLSTGYLADYFNPSSNRYIKDFDMFPLNLKEKTLTIPGTGDELVSFTSTRDIAKAITNLFLSNEPWEDITFIAGETNSWNKILPAYLSDLDLTVTKVSLTDIVKEIVEGNAEKDQDKIYSGEFKLWVASHALGLPADLVAKQKAKFFSDIHFHTIAEVRKAAEAGPEFIV</sequence>
<dbReference type="InterPro" id="IPR051609">
    <property type="entry name" value="NmrA/Isoflavone_reductase-like"/>
</dbReference>
<dbReference type="GO" id="GO:0016491">
    <property type="term" value="F:oxidoreductase activity"/>
    <property type="evidence" value="ECO:0007669"/>
    <property type="project" value="UniProtKB-KW"/>
</dbReference>
<dbReference type="HOGENOM" id="CLU_044876_5_0_1"/>
<proteinExistence type="inferred from homology"/>
<keyword evidence="6" id="KW-1185">Reference proteome</keyword>
<evidence type="ECO:0000256" key="3">
    <source>
        <dbReference type="ARBA" id="ARBA00023002"/>
    </source>
</evidence>
<reference evidence="5" key="1">
    <citation type="submission" date="2013-12" db="EMBL/GenBank/DDBJ databases">
        <authorList>
            <person name="Genoscope - CEA"/>
        </authorList>
    </citation>
    <scope>NUCLEOTIDE SEQUENCE</scope>
    <source>
        <strain evidence="5">CBS 1993</strain>
    </source>
</reference>
<feature type="domain" description="NAD(P)-binding" evidence="4">
    <location>
        <begin position="9"/>
        <end position="149"/>
    </location>
</feature>
<name>W6MI99_9ASCO</name>
<protein>
    <recommendedName>
        <fullName evidence="4">NAD(P)-binding domain-containing protein</fullName>
    </recommendedName>
</protein>
<accession>W6MI99</accession>
<keyword evidence="3" id="KW-0560">Oxidoreductase</keyword>
<dbReference type="SUPFAM" id="SSF51735">
    <property type="entry name" value="NAD(P)-binding Rossmann-fold domains"/>
    <property type="match status" value="1"/>
</dbReference>
<dbReference type="EMBL" id="HG793125">
    <property type="protein sequence ID" value="CDK24052.1"/>
    <property type="molecule type" value="Genomic_DNA"/>
</dbReference>
<dbReference type="AlphaFoldDB" id="W6MI99"/>
<keyword evidence="2" id="KW-0521">NADP</keyword>
<dbReference type="InterPro" id="IPR016040">
    <property type="entry name" value="NAD(P)-bd_dom"/>
</dbReference>
<dbReference type="RefSeq" id="XP_022456070.1">
    <property type="nucleotide sequence ID" value="XM_022604509.1"/>
</dbReference>
<comment type="similarity">
    <text evidence="1">Belongs to the NmrA-type oxidoreductase family. Isoflavone reductase subfamily.</text>
</comment>
<dbReference type="GeneID" id="34517458"/>
<evidence type="ECO:0000256" key="1">
    <source>
        <dbReference type="ARBA" id="ARBA00005725"/>
    </source>
</evidence>
<dbReference type="PANTHER" id="PTHR47706:SF4">
    <property type="entry name" value="NMRA-LIKE DOMAIN-CONTAINING PROTEIN"/>
    <property type="match status" value="1"/>
</dbReference>